<dbReference type="EMBL" id="QSBM01000033">
    <property type="protein sequence ID" value="RGX21168.1"/>
    <property type="molecule type" value="Genomic_DNA"/>
</dbReference>
<dbReference type="Proteomes" id="UP000283880">
    <property type="component" value="Unassembled WGS sequence"/>
</dbReference>
<dbReference type="EC" id="4.1.2.14" evidence="6"/>
<accession>A0A413F748</accession>
<dbReference type="CDD" id="cd00452">
    <property type="entry name" value="KDPG_aldolase"/>
    <property type="match status" value="1"/>
</dbReference>
<proteinExistence type="inferred from homology"/>
<evidence type="ECO:0000256" key="1">
    <source>
        <dbReference type="ARBA" id="ARBA00004761"/>
    </source>
</evidence>
<reference evidence="6 7" key="1">
    <citation type="submission" date="2018-08" db="EMBL/GenBank/DDBJ databases">
        <title>A genome reference for cultivated species of the human gut microbiota.</title>
        <authorList>
            <person name="Zou Y."/>
            <person name="Xue W."/>
            <person name="Luo G."/>
        </authorList>
    </citation>
    <scope>NUCLEOTIDE SEQUENCE [LARGE SCALE GENOMIC DNA]</scope>
    <source>
        <strain evidence="6 7">AF04-15</strain>
    </source>
</reference>
<protein>
    <submittedName>
        <fullName evidence="6">Bifunctional 4-hydroxy-2-oxoglutarate aldolase/2-dehydro-3-deoxy-phosphogluconate aldolase</fullName>
        <ecNumber evidence="6">4.1.2.14</ecNumber>
        <ecNumber evidence="6">4.1.3.16</ecNumber>
    </submittedName>
</protein>
<evidence type="ECO:0000256" key="4">
    <source>
        <dbReference type="ARBA" id="ARBA00023239"/>
    </source>
</evidence>
<keyword evidence="4 6" id="KW-0456">Lyase</keyword>
<dbReference type="NCBIfam" id="TIGR01182">
    <property type="entry name" value="eda"/>
    <property type="match status" value="1"/>
</dbReference>
<sequence>MDTRQIFEQNPILAIMRNVPLEDTLDYAEAVVNGGVKCFEVALNGSDACRQITLLRRAFGGDITVGAGTAITVERARNAMEAGAEFLLTPSAQPEILAYCRERGIALLPGALTPTDVALCVTHGFHTMKLFPAGDMQANYIKSLKGPFDGTDYVAIGGVDSQNIGSFFRTGFLGAGLGSNIMPAEAVRARDWKMGTAWVKKLVAAALDGRAVFEQIRRDKE</sequence>
<evidence type="ECO:0000256" key="5">
    <source>
        <dbReference type="ARBA" id="ARBA00023277"/>
    </source>
</evidence>
<organism evidence="6 7">
    <name type="scientific">Enterocloster asparagiformis</name>
    <dbReference type="NCBI Taxonomy" id="333367"/>
    <lineage>
        <taxon>Bacteria</taxon>
        <taxon>Bacillati</taxon>
        <taxon>Bacillota</taxon>
        <taxon>Clostridia</taxon>
        <taxon>Lachnospirales</taxon>
        <taxon>Lachnospiraceae</taxon>
        <taxon>Enterocloster</taxon>
    </lineage>
</organism>
<dbReference type="OrthoDB" id="9802667at2"/>
<dbReference type="PANTHER" id="PTHR30246:SF1">
    <property type="entry name" value="2-DEHYDRO-3-DEOXY-6-PHOSPHOGALACTONATE ALDOLASE-RELATED"/>
    <property type="match status" value="1"/>
</dbReference>
<dbReference type="InterPro" id="IPR013785">
    <property type="entry name" value="Aldolase_TIM"/>
</dbReference>
<gene>
    <name evidence="6" type="primary">eda</name>
    <name evidence="6" type="ORF">DWV29_26890</name>
</gene>
<dbReference type="PANTHER" id="PTHR30246">
    <property type="entry name" value="2-KETO-3-DEOXY-6-PHOSPHOGLUCONATE ALDOLASE"/>
    <property type="match status" value="1"/>
</dbReference>
<comment type="pathway">
    <text evidence="1">Carbohydrate acid metabolism.</text>
</comment>
<evidence type="ECO:0000256" key="2">
    <source>
        <dbReference type="ARBA" id="ARBA00006906"/>
    </source>
</evidence>
<evidence type="ECO:0000313" key="7">
    <source>
        <dbReference type="Proteomes" id="UP000283880"/>
    </source>
</evidence>
<dbReference type="SUPFAM" id="SSF51569">
    <property type="entry name" value="Aldolase"/>
    <property type="match status" value="1"/>
</dbReference>
<dbReference type="GO" id="GO:0008675">
    <property type="term" value="F:2-dehydro-3-deoxy-phosphogluconate aldolase activity"/>
    <property type="evidence" value="ECO:0007669"/>
    <property type="project" value="UniProtKB-EC"/>
</dbReference>
<comment type="subunit">
    <text evidence="3">Homotrimer.</text>
</comment>
<dbReference type="GO" id="GO:0008700">
    <property type="term" value="F:(R,S)-4-hydroxy-2-oxoglutarate aldolase activity"/>
    <property type="evidence" value="ECO:0007669"/>
    <property type="project" value="UniProtKB-EC"/>
</dbReference>
<comment type="similarity">
    <text evidence="2">Belongs to the KHG/KDPG aldolase family.</text>
</comment>
<dbReference type="InterPro" id="IPR000887">
    <property type="entry name" value="Aldlse_KDPG_KHG"/>
</dbReference>
<dbReference type="AlphaFoldDB" id="A0A413F748"/>
<name>A0A413F748_9FIRM</name>
<dbReference type="Gene3D" id="3.20.20.70">
    <property type="entry name" value="Aldolase class I"/>
    <property type="match status" value="1"/>
</dbReference>
<evidence type="ECO:0000256" key="3">
    <source>
        <dbReference type="ARBA" id="ARBA00011233"/>
    </source>
</evidence>
<dbReference type="EC" id="4.1.3.16" evidence="6"/>
<keyword evidence="5" id="KW-0119">Carbohydrate metabolism</keyword>
<comment type="caution">
    <text evidence="6">The sequence shown here is derived from an EMBL/GenBank/DDBJ whole genome shotgun (WGS) entry which is preliminary data.</text>
</comment>
<evidence type="ECO:0000313" key="6">
    <source>
        <dbReference type="EMBL" id="RGX21168.1"/>
    </source>
</evidence>
<dbReference type="Pfam" id="PF01081">
    <property type="entry name" value="Aldolase"/>
    <property type="match status" value="1"/>
</dbReference>